<sequence length="564" mass="62888">MLKKGSETSRQRLNFGFLSTTASRRRPSIHLNNHRVQRLVLLDFHPDSCTMEDDVQAKALEEKLKSQLRLLELEHAVFERMVYKNKNQHRRCSYFQYLLKVRRDLRLLRTANMEEILRPCFHVMSGTGTKQKLHVLESLKLKKSPSILDRLRGALHLLSQMTEPILKAASGISVLLACSFFIGSSMTFLALLARLRVLIQQILLDAVSVFNSVTSTSLKKQSVKIAQEGVEVFREFYPKDEECFTLLDCVWKTDKYVLIETLQNCESSKPLEENVSEDVTTKDSLVQYRTSVSSLGEDLSQLPEADNGGVTVTKSSIAIAETASSKTNNVLLPEVSENPGDATTRDCSIQYQTSVCPLGGKNLHRVTFWSFREDAGYVLSTYPIKDLSPLPEADSGGVTVTESSTPTAETASSKTNNALQPEVSDKPEDATTRDCSVQYETFVSPLGEDMSLSLPEADKDVGGTVTESSNPIAKAEPEDLEKPDDESTKPVTPEKINADTIKPSCRATKVAFLPVKRPFAEITPNPTEEPPRKKQETGEKDKKEAKEDGFYNLLIRGTHKDSLF</sequence>
<feature type="domain" description="Nucleolus and neural progenitor protein-like N-terminal" evidence="3">
    <location>
        <begin position="57"/>
        <end position="212"/>
    </location>
</feature>
<keyword evidence="2" id="KW-1133">Transmembrane helix</keyword>
<dbReference type="Proteomes" id="UP000266723">
    <property type="component" value="Unassembled WGS sequence"/>
</dbReference>
<dbReference type="PANTHER" id="PTHR34786">
    <property type="entry name" value="OS09G0504900 PROTEIN"/>
    <property type="match status" value="1"/>
</dbReference>
<evidence type="ECO:0000256" key="2">
    <source>
        <dbReference type="SAM" id="Phobius"/>
    </source>
</evidence>
<protein>
    <recommendedName>
        <fullName evidence="3">Nucleolus and neural progenitor protein-like N-terminal domain-containing protein</fullName>
    </recommendedName>
</protein>
<keyword evidence="5" id="KW-1185">Reference proteome</keyword>
<evidence type="ECO:0000259" key="3">
    <source>
        <dbReference type="Pfam" id="PF14780"/>
    </source>
</evidence>
<feature type="compositionally biased region" description="Basic and acidic residues" evidence="1">
    <location>
        <begin position="423"/>
        <end position="432"/>
    </location>
</feature>
<feature type="compositionally biased region" description="Basic and acidic residues" evidence="1">
    <location>
        <begin position="529"/>
        <end position="549"/>
    </location>
</feature>
<evidence type="ECO:0000313" key="5">
    <source>
        <dbReference type="Proteomes" id="UP000266723"/>
    </source>
</evidence>
<keyword evidence="2" id="KW-0472">Membrane</keyword>
<feature type="region of interest" description="Disordered" evidence="1">
    <location>
        <begin position="388"/>
        <end position="433"/>
    </location>
</feature>
<evidence type="ECO:0000256" key="1">
    <source>
        <dbReference type="SAM" id="MobiDB-lite"/>
    </source>
</evidence>
<name>A0ABQ7AYB7_BRACR</name>
<evidence type="ECO:0000313" key="4">
    <source>
        <dbReference type="EMBL" id="KAF3518914.1"/>
    </source>
</evidence>
<proteinExistence type="predicted"/>
<dbReference type="PANTHER" id="PTHR34786:SF1">
    <property type="entry name" value="OS09G0504900 PROTEIN"/>
    <property type="match status" value="1"/>
</dbReference>
<keyword evidence="2" id="KW-0812">Transmembrane</keyword>
<dbReference type="Pfam" id="PF14780">
    <property type="entry name" value="NEPRO_N"/>
    <property type="match status" value="1"/>
</dbReference>
<reference evidence="4 5" key="1">
    <citation type="journal article" date="2020" name="BMC Genomics">
        <title>Intraspecific diversification of the crop wild relative Brassica cretica Lam. using demographic model selection.</title>
        <authorList>
            <person name="Kioukis A."/>
            <person name="Michalopoulou V.A."/>
            <person name="Briers L."/>
            <person name="Pirintsos S."/>
            <person name="Studholme D.J."/>
            <person name="Pavlidis P."/>
            <person name="Sarris P.F."/>
        </authorList>
    </citation>
    <scope>NUCLEOTIDE SEQUENCE [LARGE SCALE GENOMIC DNA]</scope>
    <source>
        <strain evidence="5">cv. PFS-1207/04</strain>
    </source>
</reference>
<comment type="caution">
    <text evidence="4">The sequence shown here is derived from an EMBL/GenBank/DDBJ whole genome shotgun (WGS) entry which is preliminary data.</text>
</comment>
<dbReference type="EMBL" id="QGKV02001556">
    <property type="protein sequence ID" value="KAF3518914.1"/>
    <property type="molecule type" value="Genomic_DNA"/>
</dbReference>
<feature type="region of interest" description="Disordered" evidence="1">
    <location>
        <begin position="447"/>
        <end position="502"/>
    </location>
</feature>
<accession>A0ABQ7AYB7</accession>
<feature type="transmembrane region" description="Helical" evidence="2">
    <location>
        <begin position="168"/>
        <end position="193"/>
    </location>
</feature>
<dbReference type="InterPro" id="IPR027951">
    <property type="entry name" value="Nepro_N"/>
</dbReference>
<gene>
    <name evidence="4" type="ORF">DY000_02059176</name>
</gene>
<organism evidence="4 5">
    <name type="scientific">Brassica cretica</name>
    <name type="common">Mustard</name>
    <dbReference type="NCBI Taxonomy" id="69181"/>
    <lineage>
        <taxon>Eukaryota</taxon>
        <taxon>Viridiplantae</taxon>
        <taxon>Streptophyta</taxon>
        <taxon>Embryophyta</taxon>
        <taxon>Tracheophyta</taxon>
        <taxon>Spermatophyta</taxon>
        <taxon>Magnoliopsida</taxon>
        <taxon>eudicotyledons</taxon>
        <taxon>Gunneridae</taxon>
        <taxon>Pentapetalae</taxon>
        <taxon>rosids</taxon>
        <taxon>malvids</taxon>
        <taxon>Brassicales</taxon>
        <taxon>Brassicaceae</taxon>
        <taxon>Brassiceae</taxon>
        <taxon>Brassica</taxon>
    </lineage>
</organism>
<feature type="region of interest" description="Disordered" evidence="1">
    <location>
        <begin position="517"/>
        <end position="550"/>
    </location>
</feature>
<feature type="compositionally biased region" description="Low complexity" evidence="1">
    <location>
        <begin position="398"/>
        <end position="415"/>
    </location>
</feature>